<dbReference type="CDD" id="cd03713">
    <property type="entry name" value="EFG_mtEFG_C"/>
    <property type="match status" value="1"/>
</dbReference>
<name>A0ABU7XIH8_9HYPH</name>
<keyword evidence="5" id="KW-0342">GTP-binding</keyword>
<dbReference type="Gene3D" id="3.30.70.240">
    <property type="match status" value="1"/>
</dbReference>
<dbReference type="InterPro" id="IPR009000">
    <property type="entry name" value="Transl_B-barrel_sf"/>
</dbReference>
<evidence type="ECO:0000256" key="1">
    <source>
        <dbReference type="ARBA" id="ARBA00017872"/>
    </source>
</evidence>
<comment type="caution">
    <text evidence="9">The sequence shown here is derived from an EMBL/GenBank/DDBJ whole genome shotgun (WGS) entry which is preliminary data.</text>
</comment>
<dbReference type="InterPro" id="IPR041095">
    <property type="entry name" value="EFG_II"/>
</dbReference>
<dbReference type="SMART" id="SM00889">
    <property type="entry name" value="EFG_IV"/>
    <property type="match status" value="1"/>
</dbReference>
<evidence type="ECO:0000259" key="7">
    <source>
        <dbReference type="SMART" id="SM00838"/>
    </source>
</evidence>
<dbReference type="SUPFAM" id="SSF54980">
    <property type="entry name" value="EF-G C-terminal domain-like"/>
    <property type="match status" value="2"/>
</dbReference>
<dbReference type="Gene3D" id="3.30.70.870">
    <property type="entry name" value="Elongation Factor G (Translational Gtpase), domain 3"/>
    <property type="match status" value="1"/>
</dbReference>
<dbReference type="PANTHER" id="PTHR43261:SF7">
    <property type="entry name" value="ELONGATION FACTOR G-LIKE PROTEIN"/>
    <property type="match status" value="1"/>
</dbReference>
<dbReference type="SMART" id="SM00838">
    <property type="entry name" value="EFG_C"/>
    <property type="match status" value="1"/>
</dbReference>
<accession>A0ABU7XIH8</accession>
<dbReference type="InterPro" id="IPR005517">
    <property type="entry name" value="Transl_elong_EFG/EF2_IV"/>
</dbReference>
<dbReference type="InterPro" id="IPR000640">
    <property type="entry name" value="EFG_V-like"/>
</dbReference>
<dbReference type="Pfam" id="PF14492">
    <property type="entry name" value="EFG_III"/>
    <property type="match status" value="1"/>
</dbReference>
<dbReference type="Pfam" id="PF03764">
    <property type="entry name" value="EFG_IV"/>
    <property type="match status" value="1"/>
</dbReference>
<dbReference type="NCBIfam" id="NF009379">
    <property type="entry name" value="PRK12740.1-3"/>
    <property type="match status" value="1"/>
</dbReference>
<evidence type="ECO:0000256" key="6">
    <source>
        <dbReference type="ARBA" id="ARBA00024731"/>
    </source>
</evidence>
<feature type="domain" description="Elongation factor EFG" evidence="7">
    <location>
        <begin position="594"/>
        <end position="684"/>
    </location>
</feature>
<reference evidence="9 10" key="1">
    <citation type="submission" date="2024-02" db="EMBL/GenBank/DDBJ databases">
        <authorList>
            <person name="Grouzdev D."/>
        </authorList>
    </citation>
    <scope>NUCLEOTIDE SEQUENCE [LARGE SCALE GENOMIC DNA]</scope>
    <source>
        <strain evidence="9 10">9N</strain>
    </source>
</reference>
<proteinExistence type="predicted"/>
<dbReference type="Proteomes" id="UP001350748">
    <property type="component" value="Unassembled WGS sequence"/>
</dbReference>
<evidence type="ECO:0000256" key="2">
    <source>
        <dbReference type="ARBA" id="ARBA00022741"/>
    </source>
</evidence>
<dbReference type="InterPro" id="IPR027417">
    <property type="entry name" value="P-loop_NTPase"/>
</dbReference>
<evidence type="ECO:0000256" key="4">
    <source>
        <dbReference type="ARBA" id="ARBA00022917"/>
    </source>
</evidence>
<dbReference type="InterPro" id="IPR009022">
    <property type="entry name" value="EFG_III"/>
</dbReference>
<dbReference type="RefSeq" id="WP_332082226.1">
    <property type="nucleotide sequence ID" value="NZ_JAZHYN010000034.1"/>
</dbReference>
<dbReference type="SUPFAM" id="SSF52540">
    <property type="entry name" value="P-loop containing nucleoside triphosphate hydrolases"/>
    <property type="match status" value="1"/>
</dbReference>
<dbReference type="SUPFAM" id="SSF50447">
    <property type="entry name" value="Translation proteins"/>
    <property type="match status" value="1"/>
</dbReference>
<sequence length="695" mass="74799">MGQAISQGAQSHETRAQGPRLIALAGPFQCGKTTLLEAILAHAGVIPRQGAVAAGTNVGDASAEARAHRMSVEPNVATLDYMGDRYTFIDLPGSVEFAHEARNILPVVDAVIVVCEADARKLPALQLVLRQLEELRLPHFIFLNKIDAATIDVRDALGLLQPASHTPLLLRQIPIWSNGVAVGFIDLALERAYVYREHAPSEVVDIPQGDTTTEKEARYSMLERLADYDDALMEELISDIEPPRDQVFDDLTKELRAGLVVPLFIGSAEKGAGVTRLLKALRHEAPGIEAARARLGVDESGPALARVIRTIHTPHSGKLSLARVLRGVFADGETAISRHGEDRISGLSRLLGASIVKATEAKAGDVVAFGRLDHAQTGDNIVANAKAAAAELAHKGAAVPDPVHALALTVKDRKDEMRLAAAMAKLVEEDPSLVFVHDQELSQIKLFGQGEMHLRVALERLASRFNVAVEQSKPTVAYRETIRHKVTVRGRHKKQSGGHGQFGDVVLEIAPRSRGEGFAFSERVHGGAVPKQYFSSVEAGCQDALAHGPLGFPVVDVEAVLTDGSYHTVDSSDMAFRTAARIGMSEALEKAEPILLEPVLAVDIFVPSDAMSRATGIVSARRGQIMGFGPRDGWEGWDRLETLIPEAEMDNLIVELRSATAGAGFYQARFDHLAEVVGKQAREIVTAHSARANGG</sequence>
<dbReference type="Pfam" id="PF00679">
    <property type="entry name" value="EFG_C"/>
    <property type="match status" value="1"/>
</dbReference>
<dbReference type="SUPFAM" id="SSF54211">
    <property type="entry name" value="Ribosomal protein S5 domain 2-like"/>
    <property type="match status" value="1"/>
</dbReference>
<evidence type="ECO:0000256" key="5">
    <source>
        <dbReference type="ARBA" id="ARBA00023134"/>
    </source>
</evidence>
<evidence type="ECO:0000256" key="3">
    <source>
        <dbReference type="ARBA" id="ARBA00022768"/>
    </source>
</evidence>
<dbReference type="Pfam" id="PF00009">
    <property type="entry name" value="GTP_EFTU"/>
    <property type="match status" value="1"/>
</dbReference>
<dbReference type="CDD" id="cd01434">
    <property type="entry name" value="EFG_mtEFG1_IV"/>
    <property type="match status" value="1"/>
</dbReference>
<dbReference type="Gene3D" id="3.40.50.300">
    <property type="entry name" value="P-loop containing nucleotide triphosphate hydrolases"/>
    <property type="match status" value="1"/>
</dbReference>
<dbReference type="PANTHER" id="PTHR43261">
    <property type="entry name" value="TRANSLATION ELONGATION FACTOR G-RELATED"/>
    <property type="match status" value="1"/>
</dbReference>
<dbReference type="Gene3D" id="3.30.230.10">
    <property type="match status" value="1"/>
</dbReference>
<evidence type="ECO:0000313" key="10">
    <source>
        <dbReference type="Proteomes" id="UP001350748"/>
    </source>
</evidence>
<dbReference type="Gene3D" id="2.40.30.10">
    <property type="entry name" value="Translation factors"/>
    <property type="match status" value="1"/>
</dbReference>
<comment type="function">
    <text evidence="6">Catalyzes the GTP-dependent ribosomal translocation step during translation elongation. During this step, the ribosome changes from the pre-translocational (PRE) to the post-translocational (POST) state as the newly formed A-site-bound peptidyl-tRNA and P-site-bound deacylated tRNA move to the P and E sites, respectively. Catalyzes the coordinated movement of the two tRNA molecules, the mRNA and conformational changes in the ribosome.</text>
</comment>
<protein>
    <recommendedName>
        <fullName evidence="1">Elongation factor G</fullName>
    </recommendedName>
</protein>
<dbReference type="GO" id="GO:0003746">
    <property type="term" value="F:translation elongation factor activity"/>
    <property type="evidence" value="ECO:0007669"/>
    <property type="project" value="UniProtKB-KW"/>
</dbReference>
<keyword evidence="4" id="KW-0648">Protein biosynthesis</keyword>
<evidence type="ECO:0000259" key="8">
    <source>
        <dbReference type="SMART" id="SM00889"/>
    </source>
</evidence>
<dbReference type="CDD" id="cd16262">
    <property type="entry name" value="EFG_III"/>
    <property type="match status" value="1"/>
</dbReference>
<keyword evidence="3 9" id="KW-0251">Elongation factor</keyword>
<organism evidence="9 10">
    <name type="scientific">Methylocystis borbori</name>
    <dbReference type="NCBI Taxonomy" id="3118750"/>
    <lineage>
        <taxon>Bacteria</taxon>
        <taxon>Pseudomonadati</taxon>
        <taxon>Pseudomonadota</taxon>
        <taxon>Alphaproteobacteria</taxon>
        <taxon>Hyphomicrobiales</taxon>
        <taxon>Methylocystaceae</taxon>
        <taxon>Methylocystis</taxon>
    </lineage>
</organism>
<keyword evidence="10" id="KW-1185">Reference proteome</keyword>
<keyword evidence="2" id="KW-0547">Nucleotide-binding</keyword>
<dbReference type="InterPro" id="IPR035649">
    <property type="entry name" value="EFG_V"/>
</dbReference>
<dbReference type="CDD" id="cd04170">
    <property type="entry name" value="EF-G_bact"/>
    <property type="match status" value="1"/>
</dbReference>
<feature type="domain" description="Translation elongation factor EFG/EF2" evidence="8">
    <location>
        <begin position="475"/>
        <end position="592"/>
    </location>
</feature>
<gene>
    <name evidence="9" type="ORF">V3H18_11655</name>
</gene>
<dbReference type="InterPro" id="IPR014721">
    <property type="entry name" value="Ribsml_uS5_D2-typ_fold_subgr"/>
</dbReference>
<dbReference type="InterPro" id="IPR000795">
    <property type="entry name" value="T_Tr_GTP-bd_dom"/>
</dbReference>
<evidence type="ECO:0000313" key="9">
    <source>
        <dbReference type="EMBL" id="MEF3367189.1"/>
    </source>
</evidence>
<dbReference type="InterPro" id="IPR020568">
    <property type="entry name" value="Ribosomal_Su5_D2-typ_SF"/>
</dbReference>
<dbReference type="InterPro" id="IPR035647">
    <property type="entry name" value="EFG_III/V"/>
</dbReference>
<dbReference type="EMBL" id="JAZHYN010000034">
    <property type="protein sequence ID" value="MEF3367189.1"/>
    <property type="molecule type" value="Genomic_DNA"/>
</dbReference>
<dbReference type="InterPro" id="IPR047872">
    <property type="entry name" value="EFG_IV"/>
</dbReference>